<gene>
    <name evidence="5" type="ORF">MERR_LOCUS27900</name>
    <name evidence="4" type="ORF">MERR_LOCUS5451</name>
</gene>
<keyword evidence="6" id="KW-1185">Reference proteome</keyword>
<evidence type="ECO:0000259" key="3">
    <source>
        <dbReference type="PROSITE" id="PS50144"/>
    </source>
</evidence>
<organism evidence="4 6">
    <name type="scientific">Microthlaspi erraticum</name>
    <dbReference type="NCBI Taxonomy" id="1685480"/>
    <lineage>
        <taxon>Eukaryota</taxon>
        <taxon>Viridiplantae</taxon>
        <taxon>Streptophyta</taxon>
        <taxon>Embryophyta</taxon>
        <taxon>Tracheophyta</taxon>
        <taxon>Spermatophyta</taxon>
        <taxon>Magnoliopsida</taxon>
        <taxon>eudicotyledons</taxon>
        <taxon>Gunneridae</taxon>
        <taxon>Pentapetalae</taxon>
        <taxon>rosids</taxon>
        <taxon>malvids</taxon>
        <taxon>Brassicales</taxon>
        <taxon>Brassicaceae</taxon>
        <taxon>Coluteocarpeae</taxon>
        <taxon>Microthlaspi</taxon>
    </lineage>
</organism>
<dbReference type="EMBL" id="CACVBM020001231">
    <property type="protein sequence ID" value="CAA7040665.1"/>
    <property type="molecule type" value="Genomic_DNA"/>
</dbReference>
<dbReference type="InterPro" id="IPR008974">
    <property type="entry name" value="TRAF-like"/>
</dbReference>
<evidence type="ECO:0000313" key="5">
    <source>
        <dbReference type="EMBL" id="CAA7040665.1"/>
    </source>
</evidence>
<reference evidence="4 6" key="1">
    <citation type="submission" date="2020-01" db="EMBL/GenBank/DDBJ databases">
        <authorList>
            <person name="Mishra B."/>
        </authorList>
    </citation>
    <scope>NUCLEOTIDE SEQUENCE [LARGE SCALE GENOMIC DNA]</scope>
</reference>
<dbReference type="InterPro" id="IPR002083">
    <property type="entry name" value="MATH/TRAF_dom"/>
</dbReference>
<dbReference type="Pfam" id="PF22486">
    <property type="entry name" value="MATH_2"/>
    <property type="match status" value="1"/>
</dbReference>
<dbReference type="PANTHER" id="PTHR46236">
    <property type="entry name" value="TRAF-LIKE SUPERFAMILY PROTEIN"/>
    <property type="match status" value="1"/>
</dbReference>
<evidence type="ECO:0000256" key="1">
    <source>
        <dbReference type="ARBA" id="ARBA00023054"/>
    </source>
</evidence>
<feature type="coiled-coil region" evidence="2">
    <location>
        <begin position="201"/>
        <end position="344"/>
    </location>
</feature>
<accession>A0A6D2HUD8</accession>
<feature type="domain" description="MATH" evidence="3">
    <location>
        <begin position="1"/>
        <end position="87"/>
    </location>
</feature>
<dbReference type="Gene3D" id="2.60.210.10">
    <property type="entry name" value="Apoptosis, Tumor Necrosis Factor Receptor Associated Protein 2, Chain A"/>
    <property type="match status" value="1"/>
</dbReference>
<dbReference type="EMBL" id="CACVBM020000360">
    <property type="protein sequence ID" value="CAA7018216.1"/>
    <property type="molecule type" value="Genomic_DNA"/>
</dbReference>
<evidence type="ECO:0000256" key="2">
    <source>
        <dbReference type="SAM" id="Coils"/>
    </source>
</evidence>
<dbReference type="SUPFAM" id="SSF49599">
    <property type="entry name" value="TRAF domain-like"/>
    <property type="match status" value="1"/>
</dbReference>
<evidence type="ECO:0000313" key="4">
    <source>
        <dbReference type="EMBL" id="CAA7018216.1"/>
    </source>
</evidence>
<dbReference type="InterPro" id="IPR050804">
    <property type="entry name" value="MCC"/>
</dbReference>
<dbReference type="PROSITE" id="PS50144">
    <property type="entry name" value="MATH"/>
    <property type="match status" value="1"/>
</dbReference>
<dbReference type="AlphaFoldDB" id="A0A6D2HUD8"/>
<dbReference type="OrthoDB" id="289038at2759"/>
<proteinExistence type="predicted"/>
<dbReference type="PANTHER" id="PTHR46236:SF12">
    <property type="entry name" value="MATH DOMAIN-CONTAINING PROTEIN"/>
    <property type="match status" value="1"/>
</dbReference>
<dbReference type="Proteomes" id="UP000467841">
    <property type="component" value="Unassembled WGS sequence"/>
</dbReference>
<keyword evidence="1 2" id="KW-0175">Coiled coil</keyword>
<name>A0A6D2HUD8_9BRAS</name>
<protein>
    <recommendedName>
        <fullName evidence="3">MATH domain-containing protein</fullName>
    </recommendedName>
</protein>
<sequence>MFPFRFVEVYPKGKDIDDHLSLFLCVANPQSLRLGWKRRASYSFVLLNHSGKELSRKSGWGFPKALPLKQLPEAGLEKNKLIVKVEVKVVEVVDQADVTGKETCDCSGFRVLDSQVLSLSWIFVKHPDFAVNVKQKNQRVKTTYINILLDLIETLNKPPHSISETELSNAQGELIDLTEVGFKLDWLKIKLDEVSLERKKSNGEDTQVQELEEHIKNLNLELDKEKAKSATSAAKVLSMEQTVSELNDEVLNLKDELNKEKGKSNTSAAKVWSMEQTVLDHKDELNKKKREFAAKVLSLEQTVWYLEDVLNNEKGKSDTCAAKVLALEQTVLDLKDELNKEKVKSAKVWSLEQTVWNLKDELNKEKVKSAKVLTLEQTVLDLKYELNKEKGVVSSWEVLDYA</sequence>
<evidence type="ECO:0000313" key="6">
    <source>
        <dbReference type="Proteomes" id="UP000467841"/>
    </source>
</evidence>
<dbReference type="CDD" id="cd00121">
    <property type="entry name" value="MATH"/>
    <property type="match status" value="1"/>
</dbReference>